<accession>A0A927WF18</accession>
<organism evidence="2 3">
    <name type="scientific">Selenomonas ruminantium</name>
    <dbReference type="NCBI Taxonomy" id="971"/>
    <lineage>
        <taxon>Bacteria</taxon>
        <taxon>Bacillati</taxon>
        <taxon>Bacillota</taxon>
        <taxon>Negativicutes</taxon>
        <taxon>Selenomonadales</taxon>
        <taxon>Selenomonadaceae</taxon>
        <taxon>Selenomonas</taxon>
    </lineage>
</organism>
<comment type="caution">
    <text evidence="2">The sequence shown here is derived from an EMBL/GenBank/DDBJ whole genome shotgun (WGS) entry which is preliminary data.</text>
</comment>
<dbReference type="PANTHER" id="PTHR43179:SF7">
    <property type="entry name" value="RHAMNOSYLTRANSFERASE WBBL"/>
    <property type="match status" value="1"/>
</dbReference>
<dbReference type="PANTHER" id="PTHR43179">
    <property type="entry name" value="RHAMNOSYLTRANSFERASE WBBL"/>
    <property type="match status" value="1"/>
</dbReference>
<dbReference type="AlphaFoldDB" id="A0A927WF18"/>
<dbReference type="SUPFAM" id="SSF53448">
    <property type="entry name" value="Nucleotide-diphospho-sugar transferases"/>
    <property type="match status" value="1"/>
</dbReference>
<sequence length="388" mass="44528">MKNEYIRTSIIILSYNALEYTQLCLESIHKNTRQGTYEIIVVDNGSTDGSAEWLQSQKYIRCILNKDNQGFPKGCNQGLKIAKGENLLLLNNDTIVTPGWLDNMLTALHSRPDIGAVSCMTNCCQNEQALSLPYHSIEELMEVSRDFNQSNSAKWYSWMMLVGFCLLFKREVYTQLGDLDEMFSPGNFEDDDYCLRMRKAGYELLLCGDTYIHHFGSVAFTGKNDAAQQKAKEDRYKALVLKNRAYFFQKWNILGTYRSHYRMTDSLLKTLASGQEVLMVNCDLGYELYWLKRRQPDVALYGLTLDKLGVEVTGKTFPLFFCEDFCEGLEKYYQQKRFARIAVLGNYQKLPNGEGLIQALQQHLINPGILFFGDEEHIYHLSVGDTGM</sequence>
<evidence type="ECO:0000313" key="3">
    <source>
        <dbReference type="Proteomes" id="UP000772151"/>
    </source>
</evidence>
<evidence type="ECO:0000313" key="2">
    <source>
        <dbReference type="EMBL" id="MBE6085517.1"/>
    </source>
</evidence>
<dbReference type="Pfam" id="PF00535">
    <property type="entry name" value="Glycos_transf_2"/>
    <property type="match status" value="1"/>
</dbReference>
<evidence type="ECO:0000259" key="1">
    <source>
        <dbReference type="Pfam" id="PF00535"/>
    </source>
</evidence>
<dbReference type="InterPro" id="IPR029044">
    <property type="entry name" value="Nucleotide-diphossugar_trans"/>
</dbReference>
<dbReference type="RefSeq" id="WP_303669619.1">
    <property type="nucleotide sequence ID" value="NZ_SVCA01000007.1"/>
</dbReference>
<reference evidence="2" key="1">
    <citation type="submission" date="2019-04" db="EMBL/GenBank/DDBJ databases">
        <title>Evolution of Biomass-Degrading Anaerobic Consortia Revealed by Metagenomics.</title>
        <authorList>
            <person name="Peng X."/>
        </authorList>
    </citation>
    <scope>NUCLEOTIDE SEQUENCE</scope>
    <source>
        <strain evidence="2">SIG242</strain>
    </source>
</reference>
<dbReference type="Gene3D" id="3.90.550.10">
    <property type="entry name" value="Spore Coat Polysaccharide Biosynthesis Protein SpsA, Chain A"/>
    <property type="match status" value="1"/>
</dbReference>
<dbReference type="CDD" id="cd04186">
    <property type="entry name" value="GT_2_like_c"/>
    <property type="match status" value="1"/>
</dbReference>
<name>A0A927WF18_SELRU</name>
<feature type="domain" description="Glycosyltransferase 2-like" evidence="1">
    <location>
        <begin position="9"/>
        <end position="175"/>
    </location>
</feature>
<protein>
    <submittedName>
        <fullName evidence="2">Glycosyltransferase family 2 protein</fullName>
    </submittedName>
</protein>
<dbReference type="InterPro" id="IPR001173">
    <property type="entry name" value="Glyco_trans_2-like"/>
</dbReference>
<dbReference type="EMBL" id="SVCA01000007">
    <property type="protein sequence ID" value="MBE6085517.1"/>
    <property type="molecule type" value="Genomic_DNA"/>
</dbReference>
<dbReference type="Proteomes" id="UP000772151">
    <property type="component" value="Unassembled WGS sequence"/>
</dbReference>
<proteinExistence type="predicted"/>
<gene>
    <name evidence="2" type="ORF">E7203_08735</name>
</gene>